<dbReference type="RefSeq" id="WP_337706705.1">
    <property type="nucleotide sequence ID" value="NZ_JBBEGM010000017.1"/>
</dbReference>
<reference evidence="2 3" key="1">
    <citation type="submission" date="2024-03" db="EMBL/GenBank/DDBJ databases">
        <title>Actinomycetospora sp. OC33-EN07, a novel actinomycete isolated from wild orchid (Aerides multiflora).</title>
        <authorList>
            <person name="Suriyachadkun C."/>
        </authorList>
    </citation>
    <scope>NUCLEOTIDE SEQUENCE [LARGE SCALE GENOMIC DNA]</scope>
    <source>
        <strain evidence="2 3">OC33-EN07</strain>
    </source>
</reference>
<feature type="compositionally biased region" description="Basic and acidic residues" evidence="1">
    <location>
        <begin position="13"/>
        <end position="29"/>
    </location>
</feature>
<organism evidence="2 3">
    <name type="scientific">Actinomycetospora flava</name>
    <dbReference type="NCBI Taxonomy" id="3129232"/>
    <lineage>
        <taxon>Bacteria</taxon>
        <taxon>Bacillati</taxon>
        <taxon>Actinomycetota</taxon>
        <taxon>Actinomycetes</taxon>
        <taxon>Pseudonocardiales</taxon>
        <taxon>Pseudonocardiaceae</taxon>
        <taxon>Actinomycetospora</taxon>
    </lineage>
</organism>
<comment type="caution">
    <text evidence="2">The sequence shown here is derived from an EMBL/GenBank/DDBJ whole genome shotgun (WGS) entry which is preliminary data.</text>
</comment>
<dbReference type="Proteomes" id="UP001369736">
    <property type="component" value="Unassembled WGS sequence"/>
</dbReference>
<sequence>MASTDHQGAQRFAHADAADDDLGDRRDNDRNRLHKKESFHLAAISTAQLYTPSTVEQLTGAINRLPAHPGFKRTIREELSERRRRHGGGRVFEIGTATHRGRIIDRQGFYDDELPDQFLQVWLTAYFPMPATSVLVATFVLCEESGSLYDILRTDVPSTIEDVRVHVHGRFGKLYRAYRSRALGELGSRGAESRLNL</sequence>
<protein>
    <submittedName>
        <fullName evidence="2">Uncharacterized protein</fullName>
    </submittedName>
</protein>
<proteinExistence type="predicted"/>
<keyword evidence="3" id="KW-1185">Reference proteome</keyword>
<accession>A0ABU8MDB6</accession>
<evidence type="ECO:0000256" key="1">
    <source>
        <dbReference type="SAM" id="MobiDB-lite"/>
    </source>
</evidence>
<dbReference type="EMBL" id="JBBEGM010000017">
    <property type="protein sequence ID" value="MEJ2865330.1"/>
    <property type="molecule type" value="Genomic_DNA"/>
</dbReference>
<evidence type="ECO:0000313" key="3">
    <source>
        <dbReference type="Proteomes" id="UP001369736"/>
    </source>
</evidence>
<name>A0ABU8MDB6_9PSEU</name>
<gene>
    <name evidence="2" type="ORF">WCD58_29505</name>
</gene>
<feature type="region of interest" description="Disordered" evidence="1">
    <location>
        <begin position="1"/>
        <end position="29"/>
    </location>
</feature>
<evidence type="ECO:0000313" key="2">
    <source>
        <dbReference type="EMBL" id="MEJ2865330.1"/>
    </source>
</evidence>